<reference evidence="10" key="1">
    <citation type="submission" date="2021-11" db="EMBL/GenBank/DDBJ databases">
        <title>The first genome sequence of unculturable Mycoplasma faucium obtained by de novo assembly of metagenomic reads.</title>
        <authorList>
            <person name="Sabat A.J."/>
            <person name="Bathoorn E."/>
            <person name="Akkerboom V."/>
            <person name="Friedrich A.W."/>
        </authorList>
    </citation>
    <scope>NUCLEOTIDE SEQUENCE [LARGE SCALE GENOMIC DNA]</scope>
    <source>
        <strain evidence="10">UMCG-MFM1</strain>
    </source>
</reference>
<dbReference type="SUPFAM" id="SSF53187">
    <property type="entry name" value="Zn-dependent exopeptidases"/>
    <property type="match status" value="1"/>
</dbReference>
<evidence type="ECO:0000313" key="10">
    <source>
        <dbReference type="EMBL" id="WYM97463.1"/>
    </source>
</evidence>
<evidence type="ECO:0000256" key="6">
    <source>
        <dbReference type="ARBA" id="ARBA00049972"/>
    </source>
</evidence>
<keyword evidence="2 10" id="KW-0031">Aminopeptidase</keyword>
<proteinExistence type="inferred from homology"/>
<name>A0ABZ2TLX7_9BACT</name>
<dbReference type="CDD" id="cd00433">
    <property type="entry name" value="Peptidase_M17"/>
    <property type="match status" value="1"/>
</dbReference>
<dbReference type="Gene3D" id="3.40.630.10">
    <property type="entry name" value="Zn peptidases"/>
    <property type="match status" value="1"/>
</dbReference>
<evidence type="ECO:0000256" key="1">
    <source>
        <dbReference type="ARBA" id="ARBA00009528"/>
    </source>
</evidence>
<evidence type="ECO:0000313" key="11">
    <source>
        <dbReference type="Proteomes" id="UP001622612"/>
    </source>
</evidence>
<evidence type="ECO:0000256" key="8">
    <source>
        <dbReference type="ARBA" id="ARBA00050061"/>
    </source>
</evidence>
<comment type="similarity">
    <text evidence="1">Belongs to the peptidase M17 family.</text>
</comment>
<evidence type="ECO:0000256" key="2">
    <source>
        <dbReference type="ARBA" id="ARBA00022438"/>
    </source>
</evidence>
<keyword evidence="4" id="KW-0378">Hydrolase</keyword>
<dbReference type="Proteomes" id="UP001622612">
    <property type="component" value="Chromosome"/>
</dbReference>
<evidence type="ECO:0000259" key="9">
    <source>
        <dbReference type="Pfam" id="PF00883"/>
    </source>
</evidence>
<dbReference type="GO" id="GO:0004177">
    <property type="term" value="F:aminopeptidase activity"/>
    <property type="evidence" value="ECO:0007669"/>
    <property type="project" value="UniProtKB-KW"/>
</dbReference>
<protein>
    <recommendedName>
        <fullName evidence="7">Probable cytosol aminopeptidase</fullName>
    </recommendedName>
    <alternativeName>
        <fullName evidence="8">Leucine aminopeptidase</fullName>
    </alternativeName>
    <alternativeName>
        <fullName evidence="5">Leucyl aminopeptidase</fullName>
    </alternativeName>
</protein>
<dbReference type="Pfam" id="PF00883">
    <property type="entry name" value="Peptidase_M17"/>
    <property type="match status" value="1"/>
</dbReference>
<dbReference type="InterPro" id="IPR000819">
    <property type="entry name" value="Peptidase_M17_C"/>
</dbReference>
<organism evidence="10 11">
    <name type="scientific">Metamycoplasma faucium</name>
    <dbReference type="NCBI Taxonomy" id="56142"/>
    <lineage>
        <taxon>Bacteria</taxon>
        <taxon>Bacillati</taxon>
        <taxon>Mycoplasmatota</taxon>
        <taxon>Mycoplasmoidales</taxon>
        <taxon>Metamycoplasmataceae</taxon>
        <taxon>Metamycoplasma</taxon>
    </lineage>
</organism>
<comment type="function">
    <text evidence="6">Presumably involved in the processing and regular turnover of intracellular proteins. Catalyzes the removal of unsubstituted N-terminal amino acids from various peptides.</text>
</comment>
<dbReference type="PANTHER" id="PTHR11963">
    <property type="entry name" value="LEUCINE AMINOPEPTIDASE-RELATED"/>
    <property type="match status" value="1"/>
</dbReference>
<dbReference type="PRINTS" id="PR00481">
    <property type="entry name" value="LAMNOPPTDASE"/>
</dbReference>
<dbReference type="PANTHER" id="PTHR11963:SF23">
    <property type="entry name" value="CYTOSOL AMINOPEPTIDASE"/>
    <property type="match status" value="1"/>
</dbReference>
<gene>
    <name evidence="10" type="ORF">LQ356_01000</name>
</gene>
<dbReference type="RefSeq" id="WP_405311923.1">
    <property type="nucleotide sequence ID" value="NZ_CP088155.1"/>
</dbReference>
<feature type="domain" description="Cytosol aminopeptidase" evidence="9">
    <location>
        <begin position="150"/>
        <end position="438"/>
    </location>
</feature>
<dbReference type="EMBL" id="CP088155">
    <property type="protein sequence ID" value="WYM97463.1"/>
    <property type="molecule type" value="Genomic_DNA"/>
</dbReference>
<accession>A0ABZ2TLX7</accession>
<evidence type="ECO:0000256" key="3">
    <source>
        <dbReference type="ARBA" id="ARBA00022670"/>
    </source>
</evidence>
<keyword evidence="11" id="KW-1185">Reference proteome</keyword>
<keyword evidence="3" id="KW-0645">Protease</keyword>
<dbReference type="InterPro" id="IPR011356">
    <property type="entry name" value="Leucine_aapep/pepB"/>
</dbReference>
<evidence type="ECO:0000256" key="5">
    <source>
        <dbReference type="ARBA" id="ARBA00033172"/>
    </source>
</evidence>
<sequence>MITEYQTKRNKDMLLRASYDDCNYGEKCSLIAKKENFITEFFDENEAYIFISKNTNCYYSFLKVVDAIILSKRRNYQIDIMSFVNEKLSVEEVLRAFVLRENFHNASLYSSKEKNKDKEEKISISLYLENPDYKDFVKRLSTISDAINGARNLQITPPNIATSEYIASEIKKDFSKNKSLKISILGKEEAKMYGMNLFLSVNAGSSYQPRCVIIEYNGAPKSKEKFVYVGKGITFDTGGYNTKGYHMEGMKFDMSGSVIVAYAVKAIAELKVKANVAAIMMLTDNAIDTHGTLPESVVKSMSGKTVEITDTDAEGRLVLADGLYYGAKNLKASLLVDVATLTGTMLVALGKTYSGIYSTSCKRWHQFESAAKIAHEKVWRMPMHEDFHKPNKSSLVADLNNYSTTEKSDCNTAAMFLKEFTNDVDYIHCDVAGTADKNGMGLGVLISTLVELADKQLEKEDKE</sequence>
<evidence type="ECO:0000256" key="7">
    <source>
        <dbReference type="ARBA" id="ARBA00050021"/>
    </source>
</evidence>
<evidence type="ECO:0000256" key="4">
    <source>
        <dbReference type="ARBA" id="ARBA00022801"/>
    </source>
</evidence>